<dbReference type="PANTHER" id="PTHR47338:SF10">
    <property type="entry name" value="TRANSCRIPTION FACTOR DOMAIN-CONTAINING PROTEIN-RELATED"/>
    <property type="match status" value="1"/>
</dbReference>
<dbReference type="Proteomes" id="UP000676310">
    <property type="component" value="Unassembled WGS sequence"/>
</dbReference>
<keyword evidence="2 7" id="KW-0479">Metal-binding</keyword>
<feature type="domain" description="LIM zinc-binding" evidence="9">
    <location>
        <begin position="1705"/>
        <end position="1765"/>
    </location>
</feature>
<evidence type="ECO:0000256" key="1">
    <source>
        <dbReference type="ARBA" id="ARBA00004123"/>
    </source>
</evidence>
<feature type="compositionally biased region" description="Low complexity" evidence="8">
    <location>
        <begin position="1473"/>
        <end position="1487"/>
    </location>
</feature>
<dbReference type="SMART" id="SM00132">
    <property type="entry name" value="LIM"/>
    <property type="match status" value="3"/>
</dbReference>
<feature type="compositionally biased region" description="Low complexity" evidence="8">
    <location>
        <begin position="1539"/>
        <end position="1553"/>
    </location>
</feature>
<dbReference type="CDD" id="cd08368">
    <property type="entry name" value="LIM"/>
    <property type="match status" value="2"/>
</dbReference>
<dbReference type="GO" id="GO:0008270">
    <property type="term" value="F:zinc ion binding"/>
    <property type="evidence" value="ECO:0007669"/>
    <property type="project" value="InterPro"/>
</dbReference>
<feature type="compositionally biased region" description="Basic and acidic residues" evidence="8">
    <location>
        <begin position="857"/>
        <end position="869"/>
    </location>
</feature>
<feature type="compositionally biased region" description="Polar residues" evidence="8">
    <location>
        <begin position="15"/>
        <end position="36"/>
    </location>
</feature>
<evidence type="ECO:0000313" key="11">
    <source>
        <dbReference type="EMBL" id="CAG5156918.1"/>
    </source>
</evidence>
<feature type="compositionally biased region" description="Low complexity" evidence="8">
    <location>
        <begin position="1011"/>
        <end position="1030"/>
    </location>
</feature>
<evidence type="ECO:0000256" key="6">
    <source>
        <dbReference type="ARBA" id="ARBA00023242"/>
    </source>
</evidence>
<keyword evidence="7" id="KW-0440">LIM domain</keyword>
<dbReference type="Pfam" id="PF00412">
    <property type="entry name" value="LIM"/>
    <property type="match status" value="3"/>
</dbReference>
<dbReference type="SMART" id="SM00066">
    <property type="entry name" value="GAL4"/>
    <property type="match status" value="1"/>
</dbReference>
<evidence type="ECO:0000259" key="10">
    <source>
        <dbReference type="PROSITE" id="PS50048"/>
    </source>
</evidence>
<feature type="region of interest" description="Disordered" evidence="8">
    <location>
        <begin position="1258"/>
        <end position="1553"/>
    </location>
</feature>
<feature type="compositionally biased region" description="Low complexity" evidence="8">
    <location>
        <begin position="1451"/>
        <end position="1460"/>
    </location>
</feature>
<feature type="compositionally biased region" description="Polar residues" evidence="8">
    <location>
        <begin position="1575"/>
        <end position="1585"/>
    </location>
</feature>
<dbReference type="PROSITE" id="PS00463">
    <property type="entry name" value="ZN2_CY6_FUNGAL_1"/>
    <property type="match status" value="1"/>
</dbReference>
<evidence type="ECO:0000256" key="5">
    <source>
        <dbReference type="ARBA" id="ARBA00023163"/>
    </source>
</evidence>
<dbReference type="InterPro" id="IPR050815">
    <property type="entry name" value="TF_fung"/>
</dbReference>
<accession>A0A8J2I1S2</accession>
<dbReference type="GO" id="GO:0003677">
    <property type="term" value="F:DNA binding"/>
    <property type="evidence" value="ECO:0007669"/>
    <property type="project" value="InterPro"/>
</dbReference>
<comment type="subcellular location">
    <subcellularLocation>
        <location evidence="1">Nucleus</location>
    </subcellularLocation>
</comment>
<feature type="region of interest" description="Disordered" evidence="8">
    <location>
        <begin position="1"/>
        <end position="36"/>
    </location>
</feature>
<gene>
    <name evidence="11" type="ORF">ALTATR162_LOCUS4711</name>
</gene>
<dbReference type="Gene3D" id="4.10.240.10">
    <property type="entry name" value="Zn(2)-C6 fungal-type DNA-binding domain"/>
    <property type="match status" value="1"/>
</dbReference>
<dbReference type="SMART" id="SM00906">
    <property type="entry name" value="Fungal_trans"/>
    <property type="match status" value="1"/>
</dbReference>
<name>A0A8J2I1S2_9PLEO</name>
<feature type="compositionally biased region" description="Basic and acidic residues" evidence="8">
    <location>
        <begin position="913"/>
        <end position="925"/>
    </location>
</feature>
<evidence type="ECO:0008006" key="13">
    <source>
        <dbReference type="Google" id="ProtNLM"/>
    </source>
</evidence>
<proteinExistence type="predicted"/>
<feature type="compositionally biased region" description="Basic and acidic residues" evidence="8">
    <location>
        <begin position="989"/>
        <end position="998"/>
    </location>
</feature>
<dbReference type="InterPro" id="IPR001138">
    <property type="entry name" value="Zn2Cys6_DnaBD"/>
</dbReference>
<evidence type="ECO:0000256" key="4">
    <source>
        <dbReference type="ARBA" id="ARBA00023015"/>
    </source>
</evidence>
<keyword evidence="3 7" id="KW-0862">Zinc</keyword>
<dbReference type="PROSITE" id="PS00478">
    <property type="entry name" value="LIM_DOMAIN_1"/>
    <property type="match status" value="1"/>
</dbReference>
<evidence type="ECO:0000256" key="8">
    <source>
        <dbReference type="SAM" id="MobiDB-lite"/>
    </source>
</evidence>
<evidence type="ECO:0000259" key="9">
    <source>
        <dbReference type="PROSITE" id="PS50023"/>
    </source>
</evidence>
<feature type="region of interest" description="Disordered" evidence="8">
    <location>
        <begin position="964"/>
        <end position="1125"/>
    </location>
</feature>
<feature type="compositionally biased region" description="Polar residues" evidence="8">
    <location>
        <begin position="1421"/>
        <end position="1440"/>
    </location>
</feature>
<dbReference type="InterPro" id="IPR007219">
    <property type="entry name" value="XnlR_reg_dom"/>
</dbReference>
<dbReference type="GO" id="GO:0005634">
    <property type="term" value="C:nucleus"/>
    <property type="evidence" value="ECO:0007669"/>
    <property type="project" value="UniProtKB-SubCell"/>
</dbReference>
<dbReference type="PROSITE" id="PS50023">
    <property type="entry name" value="LIM_DOMAIN_2"/>
    <property type="match status" value="2"/>
</dbReference>
<evidence type="ECO:0000313" key="12">
    <source>
        <dbReference type="Proteomes" id="UP000676310"/>
    </source>
</evidence>
<dbReference type="CDD" id="cd12148">
    <property type="entry name" value="fungal_TF_MHR"/>
    <property type="match status" value="1"/>
</dbReference>
<dbReference type="Gene3D" id="2.10.110.10">
    <property type="entry name" value="Cysteine Rich Protein"/>
    <property type="match status" value="3"/>
</dbReference>
<dbReference type="GO" id="GO:0006351">
    <property type="term" value="P:DNA-templated transcription"/>
    <property type="evidence" value="ECO:0007669"/>
    <property type="project" value="InterPro"/>
</dbReference>
<dbReference type="InterPro" id="IPR036864">
    <property type="entry name" value="Zn2-C6_fun-type_DNA-bd_sf"/>
</dbReference>
<feature type="compositionally biased region" description="Basic and acidic residues" evidence="8">
    <location>
        <begin position="1185"/>
        <end position="1217"/>
    </location>
</feature>
<dbReference type="Pfam" id="PF13391">
    <property type="entry name" value="HNH_2"/>
    <property type="match status" value="1"/>
</dbReference>
<protein>
    <recommendedName>
        <fullName evidence="13">Zn(2)-C6 fungal-type domain-containing protein</fullName>
    </recommendedName>
</protein>
<organism evidence="11 12">
    <name type="scientific">Alternaria atra</name>
    <dbReference type="NCBI Taxonomy" id="119953"/>
    <lineage>
        <taxon>Eukaryota</taxon>
        <taxon>Fungi</taxon>
        <taxon>Dikarya</taxon>
        <taxon>Ascomycota</taxon>
        <taxon>Pezizomycotina</taxon>
        <taxon>Dothideomycetes</taxon>
        <taxon>Pleosporomycetidae</taxon>
        <taxon>Pleosporales</taxon>
        <taxon>Pleosporineae</taxon>
        <taxon>Pleosporaceae</taxon>
        <taxon>Alternaria</taxon>
        <taxon>Alternaria sect. Ulocladioides</taxon>
    </lineage>
</organism>
<evidence type="ECO:0000256" key="2">
    <source>
        <dbReference type="ARBA" id="ARBA00022723"/>
    </source>
</evidence>
<dbReference type="PROSITE" id="PS50048">
    <property type="entry name" value="ZN2_CY6_FUNGAL_2"/>
    <property type="match status" value="1"/>
</dbReference>
<dbReference type="CDD" id="cd00067">
    <property type="entry name" value="GAL4"/>
    <property type="match status" value="1"/>
</dbReference>
<dbReference type="InterPro" id="IPR001781">
    <property type="entry name" value="Znf_LIM"/>
</dbReference>
<keyword evidence="5" id="KW-0804">Transcription</keyword>
<reference evidence="11" key="1">
    <citation type="submission" date="2021-05" db="EMBL/GenBank/DDBJ databases">
        <authorList>
            <person name="Stam R."/>
        </authorList>
    </citation>
    <scope>NUCLEOTIDE SEQUENCE</scope>
    <source>
        <strain evidence="11">CS162</strain>
    </source>
</reference>
<sequence length="2223" mass="245211">MASNGSESPDESFFNDLSQQAQETNSTNNQETQQDQSNKVKRIACVLCRKRKLRCDGARPTCSTCKRLSHDCAYDEVRKKSGPKRGYVKLLEQRLQQVETLLKTQDTADSSKEAPRQNSASAYVANTINQALPISRDVPNATGSAPVGISASRVPGVGPFQNVGATGNDVETETSWEMIGLGLEEPLPPQEIMDDLYQIYFSKIHLTMPIIHRPRFLAALNLAPHMRPPVCLRYIMWTLAASITDKYEALQEHFYQRARKYAQMDEMKGHGESTITLAHCQTWVLMATYEFRQMYFPRAWLSSGRGSRLAQMMQLHRLDGVGLDVKQCLAPPKDWTEREERRRTFWLTFCVDRYASIGTGWPMTYDEKDIMTNLPASDEAFEKSRPMSTGTLEEVLNPNGIANLQALGGIVLTAAMFGRNLLHLHRPLPDDNDDDINGGFWNRHRHIERILLQTSLGLPDHLRLPSGIMDPNVTFANMCIHTSAICLHQAAIFKADKYRLPASVSNESKIRCVTAAAEIASIMRMVSHMDLGTMNPFISFCIYVAARVFVQYLKTRPNDQQMTSSLQFLLQAMEALRRKNPLTESFLVQLDLDLEGAGLQGMRNQPSAQSTGKSTVISIHSDPQINCSPLININNSQNRTASTNTFGNGVPPIPASTSNTQYSNNIPAPPFHLHNINSIDMNTQNAAFLPSQFDSNGGFAATQDFTPAGFAFHDGNEMDLSGGDRGVDQPSPATISTQSRGGSTSQSSYSPGQPIEHNIPYRASPKMARPTMGSGTGFPGFVATSETYPANNFGASGSMGNESYNDGFVMGNEWEYAALNAGTGLTPMADASSNNRMSDSSNVSSLQRTFTDPVVDADARPSSSHEPKSHSRTTSKMSIDEVVANVGRPLVQPPRGRDTSRSSSPSRTPSVPYREREQRQAEQGEARAIRVAMEDLELAQEEGKIFEAARDEAVELVWKHCNPHAAGASPTKPYAYPGLARKNSAQRSRSVEPKDQDLQRANSKLRKRHSVGSAASGSRSSSLQSNGAGSHTDTSVAGNAGFSTSPTKSSFDIKGNQDESTALKKAISDLPDFRGRRRSSGQRRTISGSLFSNPKDQIYEEPEEEAPSAPAPTPAAAEPSKSEKLPLGIRRNPFMRFQSIKGNPMVRSNTDPTMASKRFDRYEIQKNPPTQSRNAAYTLNSAEPKPAEDVKADAENEPEVKMKDGKEIRSDELRAATGFRLKDRSAKLPTPTAVSDAPGRPIVSFKKDWNVIEMKEEISTTPDLTPRPLNPTKSVPPPLKHADTEPVVPTMSLTPDVPKRNTTPRPPTVPEINVPSEPKVSLAPDVPERSTTPRPPVVPEANNSSISTPAPGRFSLKGKPTINIYEDPPAQAKPLPLTSSLRKANIPTRPSPAPLPTINVSDSAPARSRTTPAPPIPSISVSETPSISARKSPFSRSSYAPPTGTTPPVPSISVSESPAPRRGYTTPSVSVTPEIPSISVSESPAPSRGSRTNAPPIPSISVSETPALRRGSTTPSINVTPDIPTISVNEAPASTRGRNNNPPSISVSPSVPSINVNTPKGFGPAASTRPLPVPNAQNKSHSYNGTATPRTHWTPTTVRTGALCTQCALPISGRIVSASGSRFHPECFACYQCGEHLECVAFYPEPSNKHAERVHRIRARLSGADIPYLPSHPTADDMARLEHDDGTDESPRFYCHLDFHELFSPRCKSCKTPIEGEVIVACGAEWHAGHFFCAQCGDPFDSTTPFVEKDGYAWCVNCHTHRYSTKCKGCRKPVTDTVVKALGAEWHVGCFVCVCCSGPFEDAFYFLISSGPTDNSKSKKPTSPFKDLKSSTYLPDSSDRKWRSSKTMSSMSNIDWEIWHNRESVKGIKKEGDSKSSCDPNYWERVVEYASTGWSLIALRFEKASSEYDIDNYASAEFLNSDVAQSLLEALRGWDMKKRIYKKRVAELEDVSDQEGNLPRLFLQPYDRFPLNVNVKDAFTRYNFRCDIIKDQELRDPKGGMYEKHVWNTFTGKCEHESHFTASHIFAWQLGQELMTAIYGSSSENDQFSSANGLFLPIHIKELFDNVPMATVPDTKDLRSQGEITSWMTTHPHEYKINIFDDGRVTLDLWALTDAKGQDLTTRQLDGIKLLFPACSLQSRPAACYLYFHYCCQLLRQAWRRRWKGDIKSLPLPVWEKELANMFAWGAVVNYFAHDQMQGYFEELGCEFEDLKADEMDGDGQAD</sequence>
<dbReference type="GeneID" id="67016409"/>
<feature type="domain" description="Zn(2)-C6 fungal-type" evidence="10">
    <location>
        <begin position="44"/>
        <end position="74"/>
    </location>
</feature>
<dbReference type="FunFam" id="2.10.110.10:FF:000077">
    <property type="entry name" value="LIM domain protein"/>
    <property type="match status" value="1"/>
</dbReference>
<feature type="compositionally biased region" description="Polar residues" evidence="8">
    <location>
        <begin position="1031"/>
        <end position="1050"/>
    </location>
</feature>
<keyword evidence="6" id="KW-0539">Nucleus</keyword>
<comment type="caution">
    <text evidence="11">The sequence shown here is derived from an EMBL/GenBank/DDBJ whole genome shotgun (WGS) entry which is preliminary data.</text>
</comment>
<dbReference type="EMBL" id="CAJRGZ010000017">
    <property type="protein sequence ID" value="CAG5156918.1"/>
    <property type="molecule type" value="Genomic_DNA"/>
</dbReference>
<feature type="domain" description="LIM zinc-binding" evidence="9">
    <location>
        <begin position="1602"/>
        <end position="1661"/>
    </location>
</feature>
<dbReference type="Pfam" id="PF00172">
    <property type="entry name" value="Zn_clus"/>
    <property type="match status" value="1"/>
</dbReference>
<keyword evidence="4" id="KW-0805">Transcription regulation</keyword>
<feature type="compositionally biased region" description="Low complexity" evidence="8">
    <location>
        <begin position="734"/>
        <end position="753"/>
    </location>
</feature>
<dbReference type="RefSeq" id="XP_043168261.1">
    <property type="nucleotide sequence ID" value="XM_043312326.1"/>
</dbReference>
<evidence type="ECO:0000256" key="3">
    <source>
        <dbReference type="ARBA" id="ARBA00022833"/>
    </source>
</evidence>
<dbReference type="Pfam" id="PF04082">
    <property type="entry name" value="Fungal_trans"/>
    <property type="match status" value="1"/>
</dbReference>
<dbReference type="PANTHER" id="PTHR47338">
    <property type="entry name" value="ZN(II)2CYS6 TRANSCRIPTION FACTOR (EUROFUNG)-RELATED"/>
    <property type="match status" value="1"/>
</dbReference>
<feature type="region of interest" description="Disordered" evidence="8">
    <location>
        <begin position="853"/>
        <end position="925"/>
    </location>
</feature>
<dbReference type="SUPFAM" id="SSF57716">
    <property type="entry name" value="Glucocorticoid receptor-like (DNA-binding domain)"/>
    <property type="match status" value="3"/>
</dbReference>
<dbReference type="SUPFAM" id="SSF57701">
    <property type="entry name" value="Zn2/Cys6 DNA-binding domain"/>
    <property type="match status" value="1"/>
</dbReference>
<feature type="compositionally biased region" description="Low complexity" evidence="8">
    <location>
        <begin position="901"/>
        <end position="912"/>
    </location>
</feature>
<keyword evidence="12" id="KW-1185">Reference proteome</keyword>
<evidence type="ECO:0000256" key="7">
    <source>
        <dbReference type="PROSITE-ProRule" id="PRU00125"/>
    </source>
</evidence>
<dbReference type="GO" id="GO:0030695">
    <property type="term" value="F:GTPase regulator activity"/>
    <property type="evidence" value="ECO:0007669"/>
    <property type="project" value="UniProtKB-ARBA"/>
</dbReference>
<dbReference type="OrthoDB" id="5600212at2759"/>
<dbReference type="InterPro" id="IPR003615">
    <property type="entry name" value="HNH_nuc"/>
</dbReference>
<feature type="region of interest" description="Disordered" evidence="8">
    <location>
        <begin position="1574"/>
        <end position="1593"/>
    </location>
</feature>
<feature type="region of interest" description="Disordered" evidence="8">
    <location>
        <begin position="1181"/>
        <end position="1217"/>
    </location>
</feature>
<feature type="region of interest" description="Disordered" evidence="8">
    <location>
        <begin position="713"/>
        <end position="772"/>
    </location>
</feature>
<dbReference type="GO" id="GO:0000981">
    <property type="term" value="F:DNA-binding transcription factor activity, RNA polymerase II-specific"/>
    <property type="evidence" value="ECO:0007669"/>
    <property type="project" value="InterPro"/>
</dbReference>